<name>A0ABU2L6Y3_9ACTN</name>
<dbReference type="PANTHER" id="PTHR43365:SF1">
    <property type="entry name" value="ACETYL-COA C-ACYLTRANSFERASE"/>
    <property type="match status" value="1"/>
</dbReference>
<gene>
    <name evidence="7" type="ORF">RM780_10155</name>
</gene>
<dbReference type="Gene3D" id="3.40.47.10">
    <property type="match status" value="1"/>
</dbReference>
<dbReference type="Pfam" id="PF00108">
    <property type="entry name" value="Thiolase_N"/>
    <property type="match status" value="1"/>
</dbReference>
<proteinExistence type="inferred from homology"/>
<dbReference type="InterPro" id="IPR016039">
    <property type="entry name" value="Thiolase-like"/>
</dbReference>
<evidence type="ECO:0000259" key="6">
    <source>
        <dbReference type="Pfam" id="PF02803"/>
    </source>
</evidence>
<evidence type="ECO:0000259" key="5">
    <source>
        <dbReference type="Pfam" id="PF00108"/>
    </source>
</evidence>
<dbReference type="InterPro" id="IPR020617">
    <property type="entry name" value="Thiolase_C"/>
</dbReference>
<evidence type="ECO:0000313" key="8">
    <source>
        <dbReference type="Proteomes" id="UP001183388"/>
    </source>
</evidence>
<dbReference type="SUPFAM" id="SSF53901">
    <property type="entry name" value="Thiolase-like"/>
    <property type="match status" value="2"/>
</dbReference>
<feature type="domain" description="Thiolase C-terminal" evidence="6">
    <location>
        <begin position="258"/>
        <end position="379"/>
    </location>
</feature>
<dbReference type="InterPro" id="IPR002155">
    <property type="entry name" value="Thiolase"/>
</dbReference>
<evidence type="ECO:0000256" key="2">
    <source>
        <dbReference type="ARBA" id="ARBA00022679"/>
    </source>
</evidence>
<dbReference type="EC" id="2.3.1.-" evidence="7"/>
<comment type="caution">
    <text evidence="7">The sequence shown here is derived from an EMBL/GenBank/DDBJ whole genome shotgun (WGS) entry which is preliminary data.</text>
</comment>
<protein>
    <submittedName>
        <fullName evidence="7">Thiolase family protein</fullName>
        <ecNumber evidence="7">2.3.1.-</ecNumber>
    </submittedName>
</protein>
<dbReference type="PANTHER" id="PTHR43365">
    <property type="entry name" value="BLR7806 PROTEIN"/>
    <property type="match status" value="1"/>
</dbReference>
<evidence type="ECO:0000256" key="3">
    <source>
        <dbReference type="ARBA" id="ARBA00023315"/>
    </source>
</evidence>
<dbReference type="Proteomes" id="UP001183388">
    <property type="component" value="Unassembled WGS sequence"/>
</dbReference>
<dbReference type="PIRSF" id="PIRSF000429">
    <property type="entry name" value="Ac-CoA_Ac_transf"/>
    <property type="match status" value="1"/>
</dbReference>
<dbReference type="RefSeq" id="WP_311630270.1">
    <property type="nucleotide sequence ID" value="NZ_JAVREN010000011.1"/>
</dbReference>
<evidence type="ECO:0000256" key="1">
    <source>
        <dbReference type="ARBA" id="ARBA00010982"/>
    </source>
</evidence>
<feature type="domain" description="Thiolase N-terminal" evidence="5">
    <location>
        <begin position="4"/>
        <end position="249"/>
    </location>
</feature>
<dbReference type="Pfam" id="PF02803">
    <property type="entry name" value="Thiolase_C"/>
    <property type="match status" value="1"/>
</dbReference>
<reference evidence="8" key="1">
    <citation type="submission" date="2023-07" db="EMBL/GenBank/DDBJ databases">
        <title>30 novel species of actinomycetes from the DSMZ collection.</title>
        <authorList>
            <person name="Nouioui I."/>
        </authorList>
    </citation>
    <scope>NUCLEOTIDE SEQUENCE [LARGE SCALE GENOMIC DNA]</scope>
    <source>
        <strain evidence="8">DSM 44917</strain>
    </source>
</reference>
<organism evidence="7 8">
    <name type="scientific">Streptomyces boetiae</name>
    <dbReference type="NCBI Taxonomy" id="3075541"/>
    <lineage>
        <taxon>Bacteria</taxon>
        <taxon>Bacillati</taxon>
        <taxon>Actinomycetota</taxon>
        <taxon>Actinomycetes</taxon>
        <taxon>Kitasatosporales</taxon>
        <taxon>Streptomycetaceae</taxon>
        <taxon>Streptomyces</taxon>
    </lineage>
</organism>
<keyword evidence="2 4" id="KW-0808">Transferase</keyword>
<keyword evidence="3 4" id="KW-0012">Acyltransferase</keyword>
<evidence type="ECO:0000256" key="4">
    <source>
        <dbReference type="RuleBase" id="RU003557"/>
    </source>
</evidence>
<accession>A0ABU2L6Y3</accession>
<dbReference type="EMBL" id="JAVREN010000011">
    <property type="protein sequence ID" value="MDT0307324.1"/>
    <property type="molecule type" value="Genomic_DNA"/>
</dbReference>
<evidence type="ECO:0000313" key="7">
    <source>
        <dbReference type="EMBL" id="MDT0307324.1"/>
    </source>
</evidence>
<dbReference type="CDD" id="cd00751">
    <property type="entry name" value="thiolase"/>
    <property type="match status" value="1"/>
</dbReference>
<comment type="similarity">
    <text evidence="1 4">Belongs to the thiolase-like superfamily. Thiolase family.</text>
</comment>
<sequence length="382" mass="39602">MPRVAVVAARRTPVAKGGRAYAAVHPVDLLAGVLADLVGSLAPVPAEDIGEVLVGCTHQGAEQAVNTGRNAWLAAGLPLTTPATTLDAQCGSSQQAANLAHALVASGQRDLVLAAGVESLTRVPMFSTWQDRNPYSPALLERFDMPHQGVAAERMARKYGVTRADADAWGYESHTRAARAWASGAFAAETSLVTGRGTALLDRDEGIRADTTPEALARLKPVYDPAGVTTAGNASQISDGASAVVLASATACDRYGLSPLAWIEDTVTVGVDPEIMLEGPIVATERLLERNGRRIEDIAHIELHEAFAVPVCAWLSVHRADPARVNPDGGAIGIGHPFGASGTRQLAHLAHALHASGPGTWGLQAMCAGGGIGTGTLLRSPD</sequence>
<dbReference type="InterPro" id="IPR020616">
    <property type="entry name" value="Thiolase_N"/>
</dbReference>
<keyword evidence="8" id="KW-1185">Reference proteome</keyword>
<dbReference type="GO" id="GO:0016746">
    <property type="term" value="F:acyltransferase activity"/>
    <property type="evidence" value="ECO:0007669"/>
    <property type="project" value="UniProtKB-KW"/>
</dbReference>
<dbReference type="NCBIfam" id="TIGR01930">
    <property type="entry name" value="AcCoA-C-Actrans"/>
    <property type="match status" value="1"/>
</dbReference>